<organism evidence="1 2">
    <name type="scientific">Penicillium flavigenum</name>
    <dbReference type="NCBI Taxonomy" id="254877"/>
    <lineage>
        <taxon>Eukaryota</taxon>
        <taxon>Fungi</taxon>
        <taxon>Dikarya</taxon>
        <taxon>Ascomycota</taxon>
        <taxon>Pezizomycotina</taxon>
        <taxon>Eurotiomycetes</taxon>
        <taxon>Eurotiomycetidae</taxon>
        <taxon>Eurotiales</taxon>
        <taxon>Aspergillaceae</taxon>
        <taxon>Penicillium</taxon>
    </lineage>
</organism>
<dbReference type="InterPro" id="IPR008949">
    <property type="entry name" value="Isoprenoid_synthase_dom_sf"/>
</dbReference>
<dbReference type="AlphaFoldDB" id="A0A1V6SM48"/>
<dbReference type="OrthoDB" id="2861623at2759"/>
<accession>A0A1V6SM48</accession>
<proteinExistence type="predicted"/>
<dbReference type="Gene3D" id="1.10.600.10">
    <property type="entry name" value="Farnesyl Diphosphate Synthase"/>
    <property type="match status" value="1"/>
</dbReference>
<evidence type="ECO:0000313" key="1">
    <source>
        <dbReference type="EMBL" id="OQE15142.1"/>
    </source>
</evidence>
<dbReference type="Proteomes" id="UP000191342">
    <property type="component" value="Unassembled WGS sequence"/>
</dbReference>
<evidence type="ECO:0000313" key="2">
    <source>
        <dbReference type="Proteomes" id="UP000191342"/>
    </source>
</evidence>
<comment type="caution">
    <text evidence="1">The sequence shown here is derived from an EMBL/GenBank/DDBJ whole genome shotgun (WGS) entry which is preliminary data.</text>
</comment>
<name>A0A1V6SM48_9EURO</name>
<gene>
    <name evidence="1" type="ORF">PENFLA_c033G04323</name>
</gene>
<dbReference type="EMBL" id="MLQL01000033">
    <property type="protein sequence ID" value="OQE15142.1"/>
    <property type="molecule type" value="Genomic_DNA"/>
</dbReference>
<keyword evidence="2" id="KW-1185">Reference proteome</keyword>
<protein>
    <submittedName>
        <fullName evidence="1">Uncharacterized protein</fullName>
    </submittedName>
</protein>
<sequence length="97" mass="11074">MSTIEQILEKFKDVAVRVPSIYSLSPSWHPRVVPDLNGKVEEGVELWRQRWLLEPTVYKQIRAADCGYFTRATSPDANVENLQIGAKFSSWVPEPLS</sequence>
<reference evidence="2" key="1">
    <citation type="journal article" date="2017" name="Nat. Microbiol.">
        <title>Global analysis of biosynthetic gene clusters reveals vast potential of secondary metabolite production in Penicillium species.</title>
        <authorList>
            <person name="Nielsen J.C."/>
            <person name="Grijseels S."/>
            <person name="Prigent S."/>
            <person name="Ji B."/>
            <person name="Dainat J."/>
            <person name="Nielsen K.F."/>
            <person name="Frisvad J.C."/>
            <person name="Workman M."/>
            <person name="Nielsen J."/>
        </authorList>
    </citation>
    <scope>NUCLEOTIDE SEQUENCE [LARGE SCALE GENOMIC DNA]</scope>
    <source>
        <strain evidence="2">IBT 14082</strain>
    </source>
</reference>